<protein>
    <submittedName>
        <fullName evidence="2">Uncharacterized protein</fullName>
    </submittedName>
</protein>
<feature type="transmembrane region" description="Helical" evidence="1">
    <location>
        <begin position="12"/>
        <end position="36"/>
    </location>
</feature>
<dbReference type="AlphaFoldDB" id="A0AA36HD22"/>
<gene>
    <name evidence="2" type="ORF">CYNAS_LOCUS20557</name>
</gene>
<keyword evidence="1" id="KW-0812">Transmembrane</keyword>
<evidence type="ECO:0000256" key="1">
    <source>
        <dbReference type="SAM" id="Phobius"/>
    </source>
</evidence>
<dbReference type="Proteomes" id="UP001176961">
    <property type="component" value="Unassembled WGS sequence"/>
</dbReference>
<evidence type="ECO:0000313" key="2">
    <source>
        <dbReference type="EMBL" id="CAJ0608574.1"/>
    </source>
</evidence>
<organism evidence="2 3">
    <name type="scientific">Cylicocyclus nassatus</name>
    <name type="common">Nematode worm</name>
    <dbReference type="NCBI Taxonomy" id="53992"/>
    <lineage>
        <taxon>Eukaryota</taxon>
        <taxon>Metazoa</taxon>
        <taxon>Ecdysozoa</taxon>
        <taxon>Nematoda</taxon>
        <taxon>Chromadorea</taxon>
        <taxon>Rhabditida</taxon>
        <taxon>Rhabditina</taxon>
        <taxon>Rhabditomorpha</taxon>
        <taxon>Strongyloidea</taxon>
        <taxon>Strongylidae</taxon>
        <taxon>Cylicocyclus</taxon>
    </lineage>
</organism>
<feature type="transmembrane region" description="Helical" evidence="1">
    <location>
        <begin position="102"/>
        <end position="123"/>
    </location>
</feature>
<proteinExistence type="predicted"/>
<reference evidence="2" key="1">
    <citation type="submission" date="2023-07" db="EMBL/GenBank/DDBJ databases">
        <authorList>
            <consortium name="CYATHOMIX"/>
        </authorList>
    </citation>
    <scope>NUCLEOTIDE SEQUENCE</scope>
    <source>
        <strain evidence="2">N/A</strain>
    </source>
</reference>
<keyword evidence="3" id="KW-1185">Reference proteome</keyword>
<dbReference type="EMBL" id="CATQJL010000316">
    <property type="protein sequence ID" value="CAJ0608574.1"/>
    <property type="molecule type" value="Genomic_DNA"/>
</dbReference>
<evidence type="ECO:0000313" key="3">
    <source>
        <dbReference type="Proteomes" id="UP001176961"/>
    </source>
</evidence>
<keyword evidence="1" id="KW-0472">Membrane</keyword>
<name>A0AA36HD22_CYLNA</name>
<accession>A0AA36HD22</accession>
<comment type="caution">
    <text evidence="2">The sequence shown here is derived from an EMBL/GenBank/DDBJ whole genome shotgun (WGS) entry which is preliminary data.</text>
</comment>
<sequence length="132" mass="14804">MTLIAYPVKHTAWKTALLISIGIIFGTPFFITYNLLIKESHFVEDDTVHCLFLKYEADLHPLQTATLVFMCSAIALSSAANIGSVLLLFLRAGGHHRNRAELSMFILALLDFFIEALFVSLYFTTMLPALHL</sequence>
<feature type="transmembrane region" description="Helical" evidence="1">
    <location>
        <begin position="67"/>
        <end position="90"/>
    </location>
</feature>
<keyword evidence="1" id="KW-1133">Transmembrane helix</keyword>